<accession>A0ABN8B7J9</accession>
<dbReference type="Proteomes" id="UP001153292">
    <property type="component" value="Chromosome 3"/>
</dbReference>
<keyword evidence="1" id="KW-0175">Coiled coil</keyword>
<reference evidence="3" key="1">
    <citation type="submission" date="2021-12" db="EMBL/GenBank/DDBJ databases">
        <authorList>
            <person name="King R."/>
        </authorList>
    </citation>
    <scope>NUCLEOTIDE SEQUENCE</scope>
</reference>
<proteinExistence type="predicted"/>
<sequence>MHSQGGRRDEHWRRSSRGVPALASLATPVAKQPTRCHYHYALCGDWGLLELGKFYDLRRFSNKSKIETMELQIKKDREYITLLEEKVEDMQRDSRKSNIELKNVPATEKESKEELLSMILHLSKHIDCKIEKSDIRDFYRVRTRTRNGELVKNPPIIMELDSSILKRDILGKTKLFNTKNKQKLHAKHLGFTTNEDTLVFATEQLSPKGARLFFLARDLSKSKSYKFCWTSFGRVYVRKDEKCSIITIKNEAQIHHLLQEA</sequence>
<organism evidence="3 4">
    <name type="scientific">Chilo suppressalis</name>
    <name type="common">Asiatic rice borer moth</name>
    <dbReference type="NCBI Taxonomy" id="168631"/>
    <lineage>
        <taxon>Eukaryota</taxon>
        <taxon>Metazoa</taxon>
        <taxon>Ecdysozoa</taxon>
        <taxon>Arthropoda</taxon>
        <taxon>Hexapoda</taxon>
        <taxon>Insecta</taxon>
        <taxon>Pterygota</taxon>
        <taxon>Neoptera</taxon>
        <taxon>Endopterygota</taxon>
        <taxon>Lepidoptera</taxon>
        <taxon>Glossata</taxon>
        <taxon>Ditrysia</taxon>
        <taxon>Pyraloidea</taxon>
        <taxon>Crambidae</taxon>
        <taxon>Crambinae</taxon>
        <taxon>Chilo</taxon>
    </lineage>
</organism>
<evidence type="ECO:0000313" key="4">
    <source>
        <dbReference type="Proteomes" id="UP001153292"/>
    </source>
</evidence>
<dbReference type="Pfam" id="PF25298">
    <property type="entry name" value="Baculo_FP_2nd"/>
    <property type="match status" value="1"/>
</dbReference>
<gene>
    <name evidence="3" type="ORF">CHILSU_LOCUS8172</name>
</gene>
<evidence type="ECO:0000256" key="1">
    <source>
        <dbReference type="SAM" id="Coils"/>
    </source>
</evidence>
<evidence type="ECO:0000313" key="3">
    <source>
        <dbReference type="EMBL" id="CAH0404824.1"/>
    </source>
</evidence>
<dbReference type="EMBL" id="OU963896">
    <property type="protein sequence ID" value="CAH0404824.1"/>
    <property type="molecule type" value="Genomic_DNA"/>
</dbReference>
<name>A0ABN8B7J9_CHISP</name>
<dbReference type="InterPro" id="IPR057251">
    <property type="entry name" value="FP_C"/>
</dbReference>
<evidence type="ECO:0000259" key="2">
    <source>
        <dbReference type="Pfam" id="PF25298"/>
    </source>
</evidence>
<feature type="domain" description="FP protein C-terminal" evidence="2">
    <location>
        <begin position="207"/>
        <end position="257"/>
    </location>
</feature>
<keyword evidence="4" id="KW-1185">Reference proteome</keyword>
<protein>
    <recommendedName>
        <fullName evidence="2">FP protein C-terminal domain-containing protein</fullName>
    </recommendedName>
</protein>
<feature type="coiled-coil region" evidence="1">
    <location>
        <begin position="73"/>
        <end position="100"/>
    </location>
</feature>